<sequence length="181" mass="19025">DLLATECIKRFNLGPGDKAMVWGCLQFPTRGLRGKGAMDAFEAAGLTVDYIQISEPALKDPSAQVPAITAYILANLDVKVIIADAGAAVTISDALVAAGFGPDEVVVGAFDINAPTIDGLRSGYFDLVLDQQPYLQGYLPILQICLTKYAGFSGLHIDTAGGIVDKDSIDLVAPLAEKGIR</sequence>
<name>X1V2Z0_9ZZZZ</name>
<gene>
    <name evidence="2" type="ORF">S12H4_37397</name>
</gene>
<dbReference type="EMBL" id="BARW01022400">
    <property type="protein sequence ID" value="GAI98989.1"/>
    <property type="molecule type" value="Genomic_DNA"/>
</dbReference>
<dbReference type="AlphaFoldDB" id="X1V2Z0"/>
<proteinExistence type="predicted"/>
<dbReference type="Gene3D" id="3.40.50.2300">
    <property type="match status" value="2"/>
</dbReference>
<evidence type="ECO:0000313" key="2">
    <source>
        <dbReference type="EMBL" id="GAI98989.1"/>
    </source>
</evidence>
<comment type="caution">
    <text evidence="2">The sequence shown here is derived from an EMBL/GenBank/DDBJ whole genome shotgun (WGS) entry which is preliminary data.</text>
</comment>
<dbReference type="SUPFAM" id="SSF53822">
    <property type="entry name" value="Periplasmic binding protein-like I"/>
    <property type="match status" value="1"/>
</dbReference>
<organism evidence="2">
    <name type="scientific">marine sediment metagenome</name>
    <dbReference type="NCBI Taxonomy" id="412755"/>
    <lineage>
        <taxon>unclassified sequences</taxon>
        <taxon>metagenomes</taxon>
        <taxon>ecological metagenomes</taxon>
    </lineage>
</organism>
<dbReference type="InterPro" id="IPR025997">
    <property type="entry name" value="SBP_2_dom"/>
</dbReference>
<dbReference type="Pfam" id="PF13407">
    <property type="entry name" value="Peripla_BP_4"/>
    <property type="match status" value="1"/>
</dbReference>
<dbReference type="InterPro" id="IPR028082">
    <property type="entry name" value="Peripla_BP_I"/>
</dbReference>
<accession>X1V2Z0</accession>
<reference evidence="2" key="1">
    <citation type="journal article" date="2014" name="Front. Microbiol.">
        <title>High frequency of phylogenetically diverse reductive dehalogenase-homologous genes in deep subseafloor sedimentary metagenomes.</title>
        <authorList>
            <person name="Kawai M."/>
            <person name="Futagami T."/>
            <person name="Toyoda A."/>
            <person name="Takaki Y."/>
            <person name="Nishi S."/>
            <person name="Hori S."/>
            <person name="Arai W."/>
            <person name="Tsubouchi T."/>
            <person name="Morono Y."/>
            <person name="Uchiyama I."/>
            <person name="Ito T."/>
            <person name="Fujiyama A."/>
            <person name="Inagaki F."/>
            <person name="Takami H."/>
        </authorList>
    </citation>
    <scope>NUCLEOTIDE SEQUENCE</scope>
    <source>
        <strain evidence="2">Expedition CK06-06</strain>
    </source>
</reference>
<feature type="non-terminal residue" evidence="2">
    <location>
        <position position="1"/>
    </location>
</feature>
<protein>
    <recommendedName>
        <fullName evidence="1">Periplasmic binding protein domain-containing protein</fullName>
    </recommendedName>
</protein>
<feature type="domain" description="Periplasmic binding protein" evidence="1">
    <location>
        <begin position="9"/>
        <end position="141"/>
    </location>
</feature>
<evidence type="ECO:0000259" key="1">
    <source>
        <dbReference type="Pfam" id="PF13407"/>
    </source>
</evidence>